<protein>
    <submittedName>
        <fullName evidence="6">ATP-grasp domain-containing protein</fullName>
    </submittedName>
</protein>
<reference evidence="6 7" key="1">
    <citation type="submission" date="2020-12" db="EMBL/GenBank/DDBJ databases">
        <title>Identification and biosynthesis of polyene macrolides produced by Streptomyces alfalfae Men-myco-93-63.</title>
        <authorList>
            <person name="Liu D."/>
            <person name="Li Y."/>
            <person name="Liu L."/>
            <person name="Han X."/>
            <person name="Shen F."/>
        </authorList>
    </citation>
    <scope>NUCLEOTIDE SEQUENCE [LARGE SCALE GENOMIC DNA]</scope>
    <source>
        <strain evidence="6 7">Men-myco-93-63</strain>
    </source>
</reference>
<dbReference type="EMBL" id="CP065959">
    <property type="protein sequence ID" value="QQC87150.1"/>
    <property type="molecule type" value="Genomic_DNA"/>
</dbReference>
<name>A0A7T4TVK5_9ACTN</name>
<dbReference type="GO" id="GO:0016874">
    <property type="term" value="F:ligase activity"/>
    <property type="evidence" value="ECO:0007669"/>
    <property type="project" value="UniProtKB-KW"/>
</dbReference>
<dbReference type="InterPro" id="IPR011761">
    <property type="entry name" value="ATP-grasp"/>
</dbReference>
<evidence type="ECO:0000256" key="1">
    <source>
        <dbReference type="ARBA" id="ARBA00022598"/>
    </source>
</evidence>
<keyword evidence="3 4" id="KW-0067">ATP-binding</keyword>
<dbReference type="Pfam" id="PF13535">
    <property type="entry name" value="ATP-grasp_4"/>
    <property type="match status" value="1"/>
</dbReference>
<keyword evidence="2 4" id="KW-0547">Nucleotide-binding</keyword>
<dbReference type="InterPro" id="IPR040570">
    <property type="entry name" value="LAL_C2"/>
</dbReference>
<evidence type="ECO:0000256" key="4">
    <source>
        <dbReference type="PROSITE-ProRule" id="PRU00409"/>
    </source>
</evidence>
<dbReference type="Proteomes" id="UP000596130">
    <property type="component" value="Chromosome"/>
</dbReference>
<evidence type="ECO:0000256" key="2">
    <source>
        <dbReference type="ARBA" id="ARBA00022741"/>
    </source>
</evidence>
<dbReference type="RefSeq" id="WP_198501417.1">
    <property type="nucleotide sequence ID" value="NZ_CP065959.1"/>
</dbReference>
<dbReference type="PANTHER" id="PTHR43585">
    <property type="entry name" value="FUMIPYRROLE BIOSYNTHESIS PROTEIN C"/>
    <property type="match status" value="1"/>
</dbReference>
<keyword evidence="1" id="KW-0436">Ligase</keyword>
<gene>
    <name evidence="6" type="ORF">I8755_00975</name>
</gene>
<dbReference type="GO" id="GO:0046872">
    <property type="term" value="F:metal ion binding"/>
    <property type="evidence" value="ECO:0007669"/>
    <property type="project" value="InterPro"/>
</dbReference>
<dbReference type="InterPro" id="IPR052032">
    <property type="entry name" value="ATP-dep_AA_Ligase"/>
</dbReference>
<evidence type="ECO:0000259" key="5">
    <source>
        <dbReference type="PROSITE" id="PS50975"/>
    </source>
</evidence>
<dbReference type="Gene3D" id="3.30.470.20">
    <property type="entry name" value="ATP-grasp fold, B domain"/>
    <property type="match status" value="1"/>
</dbReference>
<accession>A0A7T4TVK5</accession>
<sequence length="408" mass="45155">MRILVSGTNRMCHDRLRAQGHELVLFVPRGRAQREDAVGLYTHVVILDDSAGADLWADVAESLHRRTPFAAVAAYNEHTYPIVRAISERLDIPTTVDLDLFEKVLDKARMRAVLDEHELPSCRYGFARGRQAVLEAIEEIGLPCIVKPVDTEASVGVSHIDTAEDIEAALRRVGRHHIDRGVVVEEFLDGEEYSVEGISVGRDHRIVAVTRKFTDPDTFVSRGHVVPAPLAPEEHEAVTAYVTRVLDAFGFHDCPSHTEVMLTSRGPRIIEMHNRVAGDAIMDLVRLATEVDLYDLIARQSIGEDVGALLPDRIVPVRSAAVWYAAPSGPPTHTLAEVQGVEKVRELPYVDTVTLLREPGSPQPTVTQNFDRSGCVITVGDSPQQALTRAREATGMLSFVYTWSSRER</sequence>
<dbReference type="Pfam" id="PF18603">
    <property type="entry name" value="LAL_C2"/>
    <property type="match status" value="1"/>
</dbReference>
<dbReference type="GO" id="GO:0005524">
    <property type="term" value="F:ATP binding"/>
    <property type="evidence" value="ECO:0007669"/>
    <property type="project" value="UniProtKB-UniRule"/>
</dbReference>
<dbReference type="PANTHER" id="PTHR43585:SF2">
    <property type="entry name" value="ATP-GRASP ENZYME FSQD"/>
    <property type="match status" value="1"/>
</dbReference>
<feature type="domain" description="ATP-grasp" evidence="5">
    <location>
        <begin position="111"/>
        <end position="302"/>
    </location>
</feature>
<evidence type="ECO:0000256" key="3">
    <source>
        <dbReference type="ARBA" id="ARBA00022840"/>
    </source>
</evidence>
<dbReference type="SUPFAM" id="SSF56059">
    <property type="entry name" value="Glutathione synthetase ATP-binding domain-like"/>
    <property type="match status" value="1"/>
</dbReference>
<evidence type="ECO:0000313" key="7">
    <source>
        <dbReference type="Proteomes" id="UP000596130"/>
    </source>
</evidence>
<dbReference type="AlphaFoldDB" id="A0A7T4TVK5"/>
<proteinExistence type="predicted"/>
<dbReference type="SMART" id="SM01209">
    <property type="entry name" value="GARS_A"/>
    <property type="match status" value="1"/>
</dbReference>
<dbReference type="PROSITE" id="PS50975">
    <property type="entry name" value="ATP_GRASP"/>
    <property type="match status" value="1"/>
</dbReference>
<organism evidence="6 7">
    <name type="scientific">Streptomyces alfalfae</name>
    <dbReference type="NCBI Taxonomy" id="1642299"/>
    <lineage>
        <taxon>Bacteria</taxon>
        <taxon>Bacillati</taxon>
        <taxon>Actinomycetota</taxon>
        <taxon>Actinomycetes</taxon>
        <taxon>Kitasatosporales</taxon>
        <taxon>Streptomycetaceae</taxon>
        <taxon>Streptomyces</taxon>
    </lineage>
</organism>
<evidence type="ECO:0000313" key="6">
    <source>
        <dbReference type="EMBL" id="QQC87150.1"/>
    </source>
</evidence>